<dbReference type="InParanoid" id="D2VLF5"/>
<dbReference type="VEuPathDB" id="AmoebaDB:NAEGRDRAFT_69761"/>
<keyword evidence="3" id="KW-1185">Reference proteome</keyword>
<evidence type="ECO:0000313" key="3">
    <source>
        <dbReference type="Proteomes" id="UP000006671"/>
    </source>
</evidence>
<dbReference type="OrthoDB" id="10551177at2759"/>
<dbReference type="OMA" id="FRIDFRN"/>
<keyword evidence="1" id="KW-1133">Transmembrane helix</keyword>
<sequence>MVAGNQVQVINASSERINPPISTCINSPKKSIKSITSSSKVKSSKKSETAKSNTARFKLPCFQKIVELNFMRLVSLLGISTAIIGVVIIAIITIYTFAKTSFPVFRTLKIFGDSAFQYNKMSSAVNLVVLSKDLSKYSLFNRSRNEMIDSFNELFKLLPESAEKVFPNSSKDASTLYLFPLQDAILKQTLAGNYSEGVKLFMKPEHFSGQSSFLNDYFLFVEQIRNISNTQHELIASNSTTYLIVVLICLVISLPIGVAIFVSVLRMERVSRKKLMKAKRLQLQNVMSSVVQRSLLKQWISLQNYGDSSNDLNRIFLLEDIQDFKSPEKQEIQTMRNFLEELKDYSEDSSIVEQDTVSESSDAYSINTTTSIASNRKIDSLMIHLYEKYLNPRGSPNYVKTKGYAKVENFIKEQAQNEAQVVPLTLFDEIQKEVSENLIPAFERYQLTISKESNRNSPRSGNSMAENKVLKDFRNEFKDFLKNYEKAVLKSINSKQ</sequence>
<gene>
    <name evidence="2" type="ORF">NAEGRDRAFT_69761</name>
</gene>
<dbReference type="EMBL" id="GG738880">
    <property type="protein sequence ID" value="EFC42377.1"/>
    <property type="molecule type" value="Genomic_DNA"/>
</dbReference>
<reference evidence="2 3" key="1">
    <citation type="journal article" date="2010" name="Cell">
        <title>The genome of Naegleria gruberi illuminates early eukaryotic versatility.</title>
        <authorList>
            <person name="Fritz-Laylin L.K."/>
            <person name="Prochnik S.E."/>
            <person name="Ginger M.L."/>
            <person name="Dacks J.B."/>
            <person name="Carpenter M.L."/>
            <person name="Field M.C."/>
            <person name="Kuo A."/>
            <person name="Paredez A."/>
            <person name="Chapman J."/>
            <person name="Pham J."/>
            <person name="Shu S."/>
            <person name="Neupane R."/>
            <person name="Cipriano M."/>
            <person name="Mancuso J."/>
            <person name="Tu H."/>
            <person name="Salamov A."/>
            <person name="Lindquist E."/>
            <person name="Shapiro H."/>
            <person name="Lucas S."/>
            <person name="Grigoriev I.V."/>
            <person name="Cande W.Z."/>
            <person name="Fulton C."/>
            <person name="Rokhsar D.S."/>
            <person name="Dawson S.C."/>
        </authorList>
    </citation>
    <scope>NUCLEOTIDE SEQUENCE [LARGE SCALE GENOMIC DNA]</scope>
    <source>
        <strain evidence="2 3">NEG-M</strain>
    </source>
</reference>
<dbReference type="KEGG" id="ngr:NAEGRDRAFT_69761"/>
<proteinExistence type="predicted"/>
<protein>
    <submittedName>
        <fullName evidence="2">Predicted protein</fullName>
    </submittedName>
</protein>
<dbReference type="AlphaFoldDB" id="D2VLF5"/>
<feature type="transmembrane region" description="Helical" evidence="1">
    <location>
        <begin position="242"/>
        <end position="265"/>
    </location>
</feature>
<accession>D2VLF5</accession>
<keyword evidence="1" id="KW-0812">Transmembrane</keyword>
<evidence type="ECO:0000256" key="1">
    <source>
        <dbReference type="SAM" id="Phobius"/>
    </source>
</evidence>
<dbReference type="Proteomes" id="UP000006671">
    <property type="component" value="Unassembled WGS sequence"/>
</dbReference>
<organism evidence="3">
    <name type="scientific">Naegleria gruberi</name>
    <name type="common">Amoeba</name>
    <dbReference type="NCBI Taxonomy" id="5762"/>
    <lineage>
        <taxon>Eukaryota</taxon>
        <taxon>Discoba</taxon>
        <taxon>Heterolobosea</taxon>
        <taxon>Tetramitia</taxon>
        <taxon>Eutetramitia</taxon>
        <taxon>Vahlkampfiidae</taxon>
        <taxon>Naegleria</taxon>
    </lineage>
</organism>
<dbReference type="RefSeq" id="XP_002675121.1">
    <property type="nucleotide sequence ID" value="XM_002675075.1"/>
</dbReference>
<keyword evidence="1" id="KW-0472">Membrane</keyword>
<dbReference type="GeneID" id="8851940"/>
<name>D2VLF5_NAEGR</name>
<feature type="transmembrane region" description="Helical" evidence="1">
    <location>
        <begin position="73"/>
        <end position="98"/>
    </location>
</feature>
<evidence type="ECO:0000313" key="2">
    <source>
        <dbReference type="EMBL" id="EFC42377.1"/>
    </source>
</evidence>